<dbReference type="EMBL" id="JNBS01004858">
    <property type="protein sequence ID" value="OQR81980.1"/>
    <property type="molecule type" value="Genomic_DNA"/>
</dbReference>
<dbReference type="Pfam" id="PF13202">
    <property type="entry name" value="EF-hand_5"/>
    <property type="match status" value="1"/>
</dbReference>
<evidence type="ECO:0000259" key="2">
    <source>
        <dbReference type="PROSITE" id="PS50222"/>
    </source>
</evidence>
<dbReference type="PROSITE" id="PS00018">
    <property type="entry name" value="EF_HAND_1"/>
    <property type="match status" value="3"/>
</dbReference>
<dbReference type="SUPFAM" id="SSF75005">
    <property type="entry name" value="Arabinanase/levansucrase/invertase"/>
    <property type="match status" value="1"/>
</dbReference>
<protein>
    <submittedName>
        <fullName evidence="3">Carbohydrate-binding protein</fullName>
    </submittedName>
</protein>
<dbReference type="PANTHER" id="PTHR22925:SF3">
    <property type="entry name" value="GLYCOSYL HYDROLASE FAMILY PROTEIN 43"/>
    <property type="match status" value="1"/>
</dbReference>
<name>A0A1V9Y8C2_9STRA</name>
<evidence type="ECO:0000256" key="1">
    <source>
        <dbReference type="ARBA" id="ARBA00022837"/>
    </source>
</evidence>
<evidence type="ECO:0000313" key="3">
    <source>
        <dbReference type="EMBL" id="OQR81980.1"/>
    </source>
</evidence>
<dbReference type="Gene3D" id="2.115.10.20">
    <property type="entry name" value="Glycosyl hydrolase domain, family 43"/>
    <property type="match status" value="1"/>
</dbReference>
<dbReference type="InterPro" id="IPR023296">
    <property type="entry name" value="Glyco_hydro_beta-prop_sf"/>
</dbReference>
<organism evidence="3 4">
    <name type="scientific">Thraustotheca clavata</name>
    <dbReference type="NCBI Taxonomy" id="74557"/>
    <lineage>
        <taxon>Eukaryota</taxon>
        <taxon>Sar</taxon>
        <taxon>Stramenopiles</taxon>
        <taxon>Oomycota</taxon>
        <taxon>Saprolegniomycetes</taxon>
        <taxon>Saprolegniales</taxon>
        <taxon>Achlyaceae</taxon>
        <taxon>Thraustotheca</taxon>
    </lineage>
</organism>
<feature type="non-terminal residue" evidence="3">
    <location>
        <position position="1"/>
    </location>
</feature>
<dbReference type="PROSITE" id="PS50222">
    <property type="entry name" value="EF_HAND_2"/>
    <property type="match status" value="1"/>
</dbReference>
<reference evidence="3 4" key="1">
    <citation type="journal article" date="2014" name="Genome Biol. Evol.">
        <title>The secreted proteins of Achlya hypogyna and Thraustotheca clavata identify the ancestral oomycete secretome and reveal gene acquisitions by horizontal gene transfer.</title>
        <authorList>
            <person name="Misner I."/>
            <person name="Blouin N."/>
            <person name="Leonard G."/>
            <person name="Richards T.A."/>
            <person name="Lane C.E."/>
        </authorList>
    </citation>
    <scope>NUCLEOTIDE SEQUENCE [LARGE SCALE GENOMIC DNA]</scope>
    <source>
        <strain evidence="3 4">ATCC 34112</strain>
    </source>
</reference>
<evidence type="ECO:0000313" key="4">
    <source>
        <dbReference type="Proteomes" id="UP000243217"/>
    </source>
</evidence>
<dbReference type="PANTHER" id="PTHR22925">
    <property type="entry name" value="GLYCOSYL HYDROLASE 43 FAMILY MEMBER"/>
    <property type="match status" value="1"/>
</dbReference>
<dbReference type="InterPro" id="IPR018247">
    <property type="entry name" value="EF_Hand_1_Ca_BS"/>
</dbReference>
<feature type="non-terminal residue" evidence="3">
    <location>
        <position position="1812"/>
    </location>
</feature>
<dbReference type="InterPro" id="IPR011992">
    <property type="entry name" value="EF-hand-dom_pair"/>
</dbReference>
<comment type="caution">
    <text evidence="3">The sequence shown here is derived from an EMBL/GenBank/DDBJ whole genome shotgun (WGS) entry which is preliminary data.</text>
</comment>
<dbReference type="Proteomes" id="UP000243217">
    <property type="component" value="Unassembled WGS sequence"/>
</dbReference>
<feature type="domain" description="EF-hand" evidence="2">
    <location>
        <begin position="1394"/>
        <end position="1421"/>
    </location>
</feature>
<dbReference type="InterPro" id="IPR002048">
    <property type="entry name" value="EF_hand_dom"/>
</dbReference>
<accession>A0A1V9Y8C2</accession>
<dbReference type="Gene3D" id="1.10.238.10">
    <property type="entry name" value="EF-hand"/>
    <property type="match status" value="1"/>
</dbReference>
<keyword evidence="1" id="KW-0106">Calcium</keyword>
<dbReference type="SUPFAM" id="SSF47473">
    <property type="entry name" value="EF-hand"/>
    <property type="match status" value="1"/>
</dbReference>
<dbReference type="OrthoDB" id="9970295at2759"/>
<keyword evidence="4" id="KW-1185">Reference proteome</keyword>
<proteinExistence type="predicted"/>
<gene>
    <name evidence="3" type="ORF">THRCLA_11243</name>
</gene>
<dbReference type="GO" id="GO:0005509">
    <property type="term" value="F:calcium ion binding"/>
    <property type="evidence" value="ECO:0007669"/>
    <property type="project" value="InterPro"/>
</dbReference>
<sequence length="1812" mass="198836">ANFSSTLVQLRRCTPASTNAPCLEYERCKATYRCSRADEEYNIVTATLQSFGQQFAEGNRTQIPLMNDFEDWKTGMHKWRINSALTPPAPFNLSTFQFPLLGSLELERGNLIFDTTSARLYGDANLQGVITQTPMNTTVAVFNFLTLYLGSQVNVQLKVLLSRSSVVIDTKLSAPPGMLGGFPGGGYTSNHNCNGPGSPNTRVYLHALTTSATYAPTIQQIQTTAAGGQTIRGSFVLQLRNLNTSEIPFDASTAEMKRIIENTLSPVHVGIVNVEKIGQDVAGVGRIWRITFLTAAGQVPLLTPLSLLTGLNSTVKTTIITAGNQLSGTFQLRFLGQLSPPISYNILPKDFEKLLVSAFNITVASVSRSDALNQCTQGGYSGATNSQWLLPDTAQPVNLLCGSAPTAVRGYTWKIQITTPLGNVVPTSPSAYVVDEPLDNFVAVTSNAQGPTLLGQGATVSITRELGVSFCPGGAGGAFGSFGGSGYSSPFIPQPYLDATIPDLLGGSGGGGGGIGPVDILPHPRPILGGAGGGAIAICATNDITIGPYGVISVNGAPGEDGIFPGGGGSGGSLVLSSGTSIHILGIVQAKGGLGGYSTRYPSGGGFGGGGRISILAHAYTLSPVGSVQSPGTLNLNIQTQLQVTLDPFRGAAQTTKSLYLAKYTVDQNPRMEGPAYSFPPSQPTRISYFMMVGKTKEGTLANNQGAVIGTVGAGDPNTFVWAIGVVQGKFTFGCGLPDFAMPLQTLYSEPVLPFQWYQFDVFLNWASQVLAIRLNGITLVDNIPFAAGKLSSIGLYTYDAMQTWWDEIYVGKDDTMQFQCPLMNKTTGQMTISPRTRPLWNSNVIGPPTQFKNRTQHQSHVSRRAIYAYNNGGLVPNDGPMHRSYFNDVRETTTYDGQGATLISIGELMQVPIPMDTTMVNPLISNPQVLPQSIVLLPNNTQYWFSEIQITVNISNKLVATGGIGACSTNDGGITWRNEGIMLHYYNLTDPFGNTLQQGLLAIRPKVIINPSTAQFVMWMHVDTNANLMGLSGVAVASYVNGPYAFVRSFYPTGATEAPGGQAIIETHDQTIFTTDPKTAYLVQSYYKTVEYWQPRPVMDPLWESVKFQNGSINYGLNYHRAFFEEAYDNVDDIYLQRFRSEDVNWTISCCNRTTNICTTSPSIVSMFYYLISKLNFLIADNRYCPPQYRKQVDGQGQYNRPIQSRYKDPNDPNNLYFKANSVPSHTDWGFQVYNIKTWRGTYFDALSTNMTWLIFKTFAGMASTYNIPASLEVPYPLPQERAPYINTTDPPNILEFILDTLGVPLSKAINDKYDDFDMALIDSNGDNKITLDEIAYLQSTGKNALSAAIYESFMADFELLQLQQYALMNPNNDNMVTYTEFANWLGNDPAIMFDQFDMDKSGYLDENELSRFLIDRQLPRLDLISILLDPDFDGRVYYKMFESFVLNATTVIFTQYDFDQNNSLNASELALLQADIGITFVNTSVLNQLVNSSTGLLTFDTYQRWMSTTTSLLHDRTQKIDNAILSTRPDQMTGPQHVVEQRRAKYLSITKLSKDFLSTKEIITELEGDFDGEGSLQDIAQFYIPITQSEDLNSAIPNTIPLRQYLAPVNFGHVASYWNGYQWELRPSAPVSFTYGTECTTLTPTNNADCLPCASQSPYITTITQQYLNQMPTLSQCANDKALDAYIKQFDQQVSITLRFQQVAQFTDAGIQPHYSPCFNQSESVPCDVAMNFEGNVADKTMGSLWTLAWDSNLRNTGTSMKIRASPMQQTTFGQSYQERYPNRFRMPPNTTYINSTNLPDQYTNILGGG</sequence>
<dbReference type="STRING" id="74557.A0A1V9Y8C2"/>